<dbReference type="SUPFAM" id="SSF52091">
    <property type="entry name" value="SpoIIaa-like"/>
    <property type="match status" value="1"/>
</dbReference>
<dbReference type="EMBL" id="BAABAT010000015">
    <property type="protein sequence ID" value="GAA4253260.1"/>
    <property type="molecule type" value="Genomic_DNA"/>
</dbReference>
<dbReference type="PROSITE" id="PS50801">
    <property type="entry name" value="STAS"/>
    <property type="match status" value="1"/>
</dbReference>
<feature type="domain" description="STAS" evidence="1">
    <location>
        <begin position="58"/>
        <end position="139"/>
    </location>
</feature>
<gene>
    <name evidence="2" type="ORF">GCM10022255_053400</name>
</gene>
<accession>A0ABP8DDC3</accession>
<evidence type="ECO:0000259" key="1">
    <source>
        <dbReference type="PROSITE" id="PS50801"/>
    </source>
</evidence>
<evidence type="ECO:0000313" key="2">
    <source>
        <dbReference type="EMBL" id="GAA4253260.1"/>
    </source>
</evidence>
<keyword evidence="3" id="KW-1185">Reference proteome</keyword>
<organism evidence="2 3">
    <name type="scientific">Dactylosporangium darangshiense</name>
    <dbReference type="NCBI Taxonomy" id="579108"/>
    <lineage>
        <taxon>Bacteria</taxon>
        <taxon>Bacillati</taxon>
        <taxon>Actinomycetota</taxon>
        <taxon>Actinomycetes</taxon>
        <taxon>Micromonosporales</taxon>
        <taxon>Micromonosporaceae</taxon>
        <taxon>Dactylosporangium</taxon>
    </lineage>
</organism>
<sequence length="139" mass="14419">MALVALPNKQYGEVPIGEELFTFRCQVGYGDAGATSTDTSEASVPGEVTLLHSPASPVAVQFDGEIDASWAAQAQHRLVEALLHHRPDPIVIDLRGATRLDPRVVGAILATIEAAGDLDVPIEVLLGSADPTGGLLASA</sequence>
<protein>
    <recommendedName>
        <fullName evidence="1">STAS domain-containing protein</fullName>
    </recommendedName>
</protein>
<reference evidence="3" key="1">
    <citation type="journal article" date="2019" name="Int. J. Syst. Evol. Microbiol.">
        <title>The Global Catalogue of Microorganisms (GCM) 10K type strain sequencing project: providing services to taxonomists for standard genome sequencing and annotation.</title>
        <authorList>
            <consortium name="The Broad Institute Genomics Platform"/>
            <consortium name="The Broad Institute Genome Sequencing Center for Infectious Disease"/>
            <person name="Wu L."/>
            <person name="Ma J."/>
        </authorList>
    </citation>
    <scope>NUCLEOTIDE SEQUENCE [LARGE SCALE GENOMIC DNA]</scope>
    <source>
        <strain evidence="3">JCM 17441</strain>
    </source>
</reference>
<dbReference type="Proteomes" id="UP001500620">
    <property type="component" value="Unassembled WGS sequence"/>
</dbReference>
<proteinExistence type="predicted"/>
<evidence type="ECO:0000313" key="3">
    <source>
        <dbReference type="Proteomes" id="UP001500620"/>
    </source>
</evidence>
<dbReference type="InterPro" id="IPR036513">
    <property type="entry name" value="STAS_dom_sf"/>
</dbReference>
<comment type="caution">
    <text evidence="2">The sequence shown here is derived from an EMBL/GenBank/DDBJ whole genome shotgun (WGS) entry which is preliminary data.</text>
</comment>
<dbReference type="Gene3D" id="3.30.750.24">
    <property type="entry name" value="STAS domain"/>
    <property type="match status" value="1"/>
</dbReference>
<dbReference type="InterPro" id="IPR002645">
    <property type="entry name" value="STAS_dom"/>
</dbReference>
<dbReference type="Pfam" id="PF01740">
    <property type="entry name" value="STAS"/>
    <property type="match status" value="1"/>
</dbReference>
<name>A0ABP8DDC3_9ACTN</name>